<keyword evidence="3" id="KW-1185">Reference proteome</keyword>
<dbReference type="AlphaFoldDB" id="A6TKN1"/>
<keyword evidence="1" id="KW-0812">Transmembrane</keyword>
<keyword evidence="1" id="KW-0472">Membrane</keyword>
<proteinExistence type="predicted"/>
<dbReference type="Proteomes" id="UP000001572">
    <property type="component" value="Chromosome"/>
</dbReference>
<evidence type="ECO:0000256" key="1">
    <source>
        <dbReference type="SAM" id="Phobius"/>
    </source>
</evidence>
<dbReference type="HOGENOM" id="CLU_1302772_0_0_9"/>
<evidence type="ECO:0000313" key="3">
    <source>
        <dbReference type="Proteomes" id="UP000001572"/>
    </source>
</evidence>
<feature type="transmembrane region" description="Helical" evidence="1">
    <location>
        <begin position="16"/>
        <end position="37"/>
    </location>
</feature>
<dbReference type="EMBL" id="CP000724">
    <property type="protein sequence ID" value="ABR46749.1"/>
    <property type="molecule type" value="Genomic_DNA"/>
</dbReference>
<keyword evidence="1" id="KW-1133">Transmembrane helix</keyword>
<gene>
    <name evidence="2" type="ordered locus">Amet_0522</name>
</gene>
<feature type="transmembrane region" description="Helical" evidence="1">
    <location>
        <begin position="49"/>
        <end position="67"/>
    </location>
</feature>
<evidence type="ECO:0000313" key="2">
    <source>
        <dbReference type="EMBL" id="ABR46749.1"/>
    </source>
</evidence>
<protein>
    <submittedName>
        <fullName evidence="2">Uncharacterized protein</fullName>
    </submittedName>
</protein>
<accession>A6TKN1</accession>
<dbReference type="STRING" id="293826.Amet_0522"/>
<organism evidence="2 3">
    <name type="scientific">Alkaliphilus metalliredigens (strain QYMF)</name>
    <dbReference type="NCBI Taxonomy" id="293826"/>
    <lineage>
        <taxon>Bacteria</taxon>
        <taxon>Bacillati</taxon>
        <taxon>Bacillota</taxon>
        <taxon>Clostridia</taxon>
        <taxon>Peptostreptococcales</taxon>
        <taxon>Natronincolaceae</taxon>
        <taxon>Alkaliphilus</taxon>
    </lineage>
</organism>
<name>A6TKN1_ALKMQ</name>
<reference evidence="3" key="1">
    <citation type="journal article" date="2016" name="Genome Announc.">
        <title>Complete genome sequence of Alkaliphilus metalliredigens strain QYMF, an alkaliphilic and metal-reducing bacterium isolated from borax-contaminated leachate ponds.</title>
        <authorList>
            <person name="Hwang C."/>
            <person name="Copeland A."/>
            <person name="Lucas S."/>
            <person name="Lapidus A."/>
            <person name="Barry K."/>
            <person name="Detter J.C."/>
            <person name="Glavina Del Rio T."/>
            <person name="Hammon N."/>
            <person name="Israni S."/>
            <person name="Dalin E."/>
            <person name="Tice H."/>
            <person name="Pitluck S."/>
            <person name="Chertkov O."/>
            <person name="Brettin T."/>
            <person name="Bruce D."/>
            <person name="Han C."/>
            <person name="Schmutz J."/>
            <person name="Larimer F."/>
            <person name="Land M.L."/>
            <person name="Hauser L."/>
            <person name="Kyrpides N."/>
            <person name="Mikhailova N."/>
            <person name="Ye Q."/>
            <person name="Zhou J."/>
            <person name="Richardson P."/>
            <person name="Fields M.W."/>
        </authorList>
    </citation>
    <scope>NUCLEOTIDE SEQUENCE [LARGE SCALE GENOMIC DNA]</scope>
    <source>
        <strain evidence="3">QYMF</strain>
    </source>
</reference>
<dbReference type="KEGG" id="amt:Amet_0522"/>
<sequence>MYSIETKYIAFYCLHIHSKCGLLFIKMSSYTIFTIYYHKRSRCVVKKKLSILFGVALLMLVLVACGSNEEEVNTAEDDGHEIPYEWSGVYTFEEDTYTLKFNKNEGDESCMIAFISKESGITDIEHHAIHIMEADMEDIAADSHFVAKDEYGYNLILNPDTSNFTIDMEKSGEYFLFVEHFPEEFDLQVLDSSGNELMAKDMVEYEGDHQH</sequence>